<dbReference type="Proteomes" id="UP000027135">
    <property type="component" value="Unassembled WGS sequence"/>
</dbReference>
<dbReference type="InParanoid" id="A0A067RD86"/>
<evidence type="ECO:0000313" key="3">
    <source>
        <dbReference type="Proteomes" id="UP000027135"/>
    </source>
</evidence>
<accession>A0A067RD86</accession>
<proteinExistence type="predicted"/>
<reference evidence="2 3" key="1">
    <citation type="journal article" date="2014" name="Nat. Commun.">
        <title>Molecular traces of alternative social organization in a termite genome.</title>
        <authorList>
            <person name="Terrapon N."/>
            <person name="Li C."/>
            <person name="Robertson H.M."/>
            <person name="Ji L."/>
            <person name="Meng X."/>
            <person name="Booth W."/>
            <person name="Chen Z."/>
            <person name="Childers C.P."/>
            <person name="Glastad K.M."/>
            <person name="Gokhale K."/>
            <person name="Gowin J."/>
            <person name="Gronenberg W."/>
            <person name="Hermansen R.A."/>
            <person name="Hu H."/>
            <person name="Hunt B.G."/>
            <person name="Huylmans A.K."/>
            <person name="Khalil S.M."/>
            <person name="Mitchell R.D."/>
            <person name="Munoz-Torres M.C."/>
            <person name="Mustard J.A."/>
            <person name="Pan H."/>
            <person name="Reese J.T."/>
            <person name="Scharf M.E."/>
            <person name="Sun F."/>
            <person name="Vogel H."/>
            <person name="Xiao J."/>
            <person name="Yang W."/>
            <person name="Yang Z."/>
            <person name="Yang Z."/>
            <person name="Zhou J."/>
            <person name="Zhu J."/>
            <person name="Brent C.S."/>
            <person name="Elsik C.G."/>
            <person name="Goodisman M.A."/>
            <person name="Liberles D.A."/>
            <person name="Roe R.M."/>
            <person name="Vargo E.L."/>
            <person name="Vilcinskas A."/>
            <person name="Wang J."/>
            <person name="Bornberg-Bauer E."/>
            <person name="Korb J."/>
            <person name="Zhang G."/>
            <person name="Liebig J."/>
        </authorList>
    </citation>
    <scope>NUCLEOTIDE SEQUENCE [LARGE SCALE GENOMIC DNA]</scope>
    <source>
        <tissue evidence="2">Whole organism</tissue>
    </source>
</reference>
<feature type="signal peptide" evidence="1">
    <location>
        <begin position="1"/>
        <end position="19"/>
    </location>
</feature>
<dbReference type="PROSITE" id="PS51257">
    <property type="entry name" value="PROKAR_LIPOPROTEIN"/>
    <property type="match status" value="1"/>
</dbReference>
<keyword evidence="3" id="KW-1185">Reference proteome</keyword>
<name>A0A067RD86_ZOONE</name>
<organism evidence="2 3">
    <name type="scientific">Zootermopsis nevadensis</name>
    <name type="common">Dampwood termite</name>
    <dbReference type="NCBI Taxonomy" id="136037"/>
    <lineage>
        <taxon>Eukaryota</taxon>
        <taxon>Metazoa</taxon>
        <taxon>Ecdysozoa</taxon>
        <taxon>Arthropoda</taxon>
        <taxon>Hexapoda</taxon>
        <taxon>Insecta</taxon>
        <taxon>Pterygota</taxon>
        <taxon>Neoptera</taxon>
        <taxon>Polyneoptera</taxon>
        <taxon>Dictyoptera</taxon>
        <taxon>Blattodea</taxon>
        <taxon>Blattoidea</taxon>
        <taxon>Termitoidae</taxon>
        <taxon>Termopsidae</taxon>
        <taxon>Zootermopsis</taxon>
    </lineage>
</organism>
<protein>
    <recommendedName>
        <fullName evidence="4">Histidine-rich glycoprotein</fullName>
    </recommendedName>
</protein>
<feature type="chain" id="PRO_5001648114" description="Histidine-rich glycoprotein" evidence="1">
    <location>
        <begin position="20"/>
        <end position="68"/>
    </location>
</feature>
<sequence length="68" mass="8372">MNKGILFVFLILAACIVKGDPGTIIRYRHHVVPVSRYIYSHYHDYHDHHDHVDHLYYPDHYHYHDHHW</sequence>
<dbReference type="EMBL" id="KK852542">
    <property type="protein sequence ID" value="KDR21717.1"/>
    <property type="molecule type" value="Genomic_DNA"/>
</dbReference>
<dbReference type="AlphaFoldDB" id="A0A067RD86"/>
<evidence type="ECO:0000256" key="1">
    <source>
        <dbReference type="SAM" id="SignalP"/>
    </source>
</evidence>
<evidence type="ECO:0008006" key="4">
    <source>
        <dbReference type="Google" id="ProtNLM"/>
    </source>
</evidence>
<keyword evidence="1" id="KW-0732">Signal</keyword>
<evidence type="ECO:0000313" key="2">
    <source>
        <dbReference type="EMBL" id="KDR21717.1"/>
    </source>
</evidence>
<gene>
    <name evidence="2" type="ORF">L798_02774</name>
</gene>